<gene>
    <name evidence="7" type="ORF">O1G21_27125</name>
</gene>
<protein>
    <submittedName>
        <fullName evidence="7">FAD-dependent monooxygenase</fullName>
    </submittedName>
</protein>
<sequence>MPHVVVAGGGIGGLATALALAQAGHTVEVLERKGEFTELGAGIQLAPNAFRALARLGLAEPVSAAAVHVDALRLLEGRSGAPLAVLSLDHAYRARFGLPYAVVHRSDLYRPLLDACQAHRRITLHAGVEVTGYQGGPDQVRALTARGPDRTADALIGADGLHSAVRAQLVGDGPPRVSGHTIHRAVVPMAAVPAELRSNTVTLWVGPGWHFVHYPIAGGSRLNLAITQDDGAREAVAGLPTEREQVLARFPGLHPAGRRLLELGRDWRTWVLCDRDATTTWTDGRTAVLGDAAHPMLQYAAQGACMALEDAVVLGDLLRDCPSARLAEQLREFASLRQERTARVQDVSRWMGREVYHPSDGAAQARDALLADMSADDLMDAVDWLHAHDARGATTLAAQ</sequence>
<dbReference type="RefSeq" id="WP_270147315.1">
    <property type="nucleotide sequence ID" value="NZ_CP115450.1"/>
</dbReference>
<dbReference type="Proteomes" id="UP001212821">
    <property type="component" value="Chromosome"/>
</dbReference>
<dbReference type="PRINTS" id="PR00420">
    <property type="entry name" value="RNGMNOXGNASE"/>
</dbReference>
<dbReference type="GO" id="GO:0004497">
    <property type="term" value="F:monooxygenase activity"/>
    <property type="evidence" value="ECO:0007669"/>
    <property type="project" value="UniProtKB-KW"/>
</dbReference>
<keyword evidence="5 7" id="KW-0503">Monooxygenase</keyword>
<keyword evidence="4" id="KW-0560">Oxidoreductase</keyword>
<dbReference type="InterPro" id="IPR002938">
    <property type="entry name" value="FAD-bd"/>
</dbReference>
<evidence type="ECO:0000313" key="8">
    <source>
        <dbReference type="Proteomes" id="UP001212821"/>
    </source>
</evidence>
<evidence type="ECO:0000256" key="3">
    <source>
        <dbReference type="ARBA" id="ARBA00022827"/>
    </source>
</evidence>
<organism evidence="7 8">
    <name type="scientific">Kitasatospora cathayae</name>
    <dbReference type="NCBI Taxonomy" id="3004092"/>
    <lineage>
        <taxon>Bacteria</taxon>
        <taxon>Bacillati</taxon>
        <taxon>Actinomycetota</taxon>
        <taxon>Actinomycetes</taxon>
        <taxon>Kitasatosporales</taxon>
        <taxon>Streptomycetaceae</taxon>
        <taxon>Kitasatospora</taxon>
    </lineage>
</organism>
<feature type="domain" description="FAD-binding" evidence="6">
    <location>
        <begin position="3"/>
        <end position="323"/>
    </location>
</feature>
<dbReference type="InterPro" id="IPR050493">
    <property type="entry name" value="FAD-dep_Monooxygenase_BioMet"/>
</dbReference>
<dbReference type="PANTHER" id="PTHR13789:SF318">
    <property type="entry name" value="GERANYLGERANYL DIPHOSPHATE REDUCTASE"/>
    <property type="match status" value="1"/>
</dbReference>
<dbReference type="Gene3D" id="3.50.50.60">
    <property type="entry name" value="FAD/NAD(P)-binding domain"/>
    <property type="match status" value="1"/>
</dbReference>
<keyword evidence="2" id="KW-0285">Flavoprotein</keyword>
<evidence type="ECO:0000256" key="2">
    <source>
        <dbReference type="ARBA" id="ARBA00022630"/>
    </source>
</evidence>
<dbReference type="InterPro" id="IPR036188">
    <property type="entry name" value="FAD/NAD-bd_sf"/>
</dbReference>
<dbReference type="SUPFAM" id="SSF54373">
    <property type="entry name" value="FAD-linked reductases, C-terminal domain"/>
    <property type="match status" value="1"/>
</dbReference>
<evidence type="ECO:0000313" key="7">
    <source>
        <dbReference type="EMBL" id="WBP89152.1"/>
    </source>
</evidence>
<accession>A0ABY7Q934</accession>
<dbReference type="SUPFAM" id="SSF51905">
    <property type="entry name" value="FAD/NAD(P)-binding domain"/>
    <property type="match status" value="1"/>
</dbReference>
<evidence type="ECO:0000259" key="6">
    <source>
        <dbReference type="Pfam" id="PF01494"/>
    </source>
</evidence>
<dbReference type="EMBL" id="CP115450">
    <property type="protein sequence ID" value="WBP89152.1"/>
    <property type="molecule type" value="Genomic_DNA"/>
</dbReference>
<evidence type="ECO:0000256" key="5">
    <source>
        <dbReference type="ARBA" id="ARBA00023033"/>
    </source>
</evidence>
<proteinExistence type="predicted"/>
<evidence type="ECO:0000256" key="4">
    <source>
        <dbReference type="ARBA" id="ARBA00023002"/>
    </source>
</evidence>
<comment type="cofactor">
    <cofactor evidence="1">
        <name>FAD</name>
        <dbReference type="ChEBI" id="CHEBI:57692"/>
    </cofactor>
</comment>
<reference evidence="8" key="1">
    <citation type="submission" date="2022-12" db="EMBL/GenBank/DDBJ databases">
        <authorList>
            <person name="Mo P."/>
        </authorList>
    </citation>
    <scope>NUCLEOTIDE SEQUENCE [LARGE SCALE GENOMIC DNA]</scope>
    <source>
        <strain evidence="8">HUAS 3-15</strain>
    </source>
</reference>
<keyword evidence="3" id="KW-0274">FAD</keyword>
<dbReference type="PANTHER" id="PTHR13789">
    <property type="entry name" value="MONOOXYGENASE"/>
    <property type="match status" value="1"/>
</dbReference>
<name>A0ABY7Q934_9ACTN</name>
<evidence type="ECO:0000256" key="1">
    <source>
        <dbReference type="ARBA" id="ARBA00001974"/>
    </source>
</evidence>
<keyword evidence="8" id="KW-1185">Reference proteome</keyword>
<dbReference type="Pfam" id="PF01494">
    <property type="entry name" value="FAD_binding_3"/>
    <property type="match status" value="1"/>
</dbReference>